<organism evidence="6 7">
    <name type="scientific">Sulfurovum riftiae</name>
    <dbReference type="NCBI Taxonomy" id="1630136"/>
    <lineage>
        <taxon>Bacteria</taxon>
        <taxon>Pseudomonadati</taxon>
        <taxon>Campylobacterota</taxon>
        <taxon>Epsilonproteobacteria</taxon>
        <taxon>Campylobacterales</taxon>
        <taxon>Sulfurovaceae</taxon>
        <taxon>Sulfurovum</taxon>
    </lineage>
</organism>
<dbReference type="AlphaFoldDB" id="A0A151CGR8"/>
<dbReference type="RefSeq" id="WP_067329932.1">
    <property type="nucleotide sequence ID" value="NZ_LNKT01000012.1"/>
</dbReference>
<dbReference type="STRING" id="1630136.AS592_07700"/>
<evidence type="ECO:0000313" key="7">
    <source>
        <dbReference type="Proteomes" id="UP000075359"/>
    </source>
</evidence>
<dbReference type="SMART" id="SM00382">
    <property type="entry name" value="AAA"/>
    <property type="match status" value="1"/>
</dbReference>
<dbReference type="PROSITE" id="PS50893">
    <property type="entry name" value="ABC_TRANSPORTER_2"/>
    <property type="match status" value="1"/>
</dbReference>
<dbReference type="Gene3D" id="3.40.50.300">
    <property type="entry name" value="P-loop containing nucleotide triphosphate hydrolases"/>
    <property type="match status" value="1"/>
</dbReference>
<dbReference type="Proteomes" id="UP000075359">
    <property type="component" value="Unassembled WGS sequence"/>
</dbReference>
<evidence type="ECO:0000256" key="2">
    <source>
        <dbReference type="ARBA" id="ARBA00022448"/>
    </source>
</evidence>
<dbReference type="CDD" id="cd03255">
    <property type="entry name" value="ABC_MJ0796_LolCDE_FtsE"/>
    <property type="match status" value="1"/>
</dbReference>
<dbReference type="PROSITE" id="PS00211">
    <property type="entry name" value="ABC_TRANSPORTER_1"/>
    <property type="match status" value="1"/>
</dbReference>
<accession>A0A151CGR8</accession>
<dbReference type="GO" id="GO:0016887">
    <property type="term" value="F:ATP hydrolysis activity"/>
    <property type="evidence" value="ECO:0007669"/>
    <property type="project" value="InterPro"/>
</dbReference>
<gene>
    <name evidence="6" type="ORF">AS592_07700</name>
</gene>
<keyword evidence="7" id="KW-1185">Reference proteome</keyword>
<evidence type="ECO:0000256" key="1">
    <source>
        <dbReference type="ARBA" id="ARBA00005417"/>
    </source>
</evidence>
<dbReference type="OrthoDB" id="9809450at2"/>
<evidence type="ECO:0000313" key="6">
    <source>
        <dbReference type="EMBL" id="KYJ86701.1"/>
    </source>
</evidence>
<evidence type="ECO:0000259" key="5">
    <source>
        <dbReference type="PROSITE" id="PS50893"/>
    </source>
</evidence>
<dbReference type="InterPro" id="IPR017911">
    <property type="entry name" value="MacB-like_ATP-bd"/>
</dbReference>
<dbReference type="InterPro" id="IPR017871">
    <property type="entry name" value="ABC_transporter-like_CS"/>
</dbReference>
<protein>
    <submittedName>
        <fullName evidence="6">ABC transporter ATP-binding protein</fullName>
    </submittedName>
</protein>
<comment type="caution">
    <text evidence="6">The sequence shown here is derived from an EMBL/GenBank/DDBJ whole genome shotgun (WGS) entry which is preliminary data.</text>
</comment>
<dbReference type="PANTHER" id="PTHR42798">
    <property type="entry name" value="LIPOPROTEIN-RELEASING SYSTEM ATP-BINDING PROTEIN LOLD"/>
    <property type="match status" value="1"/>
</dbReference>
<dbReference type="GO" id="GO:0005524">
    <property type="term" value="F:ATP binding"/>
    <property type="evidence" value="ECO:0007669"/>
    <property type="project" value="UniProtKB-KW"/>
</dbReference>
<dbReference type="SUPFAM" id="SSF52540">
    <property type="entry name" value="P-loop containing nucleoside triphosphate hydrolases"/>
    <property type="match status" value="1"/>
</dbReference>
<dbReference type="InterPro" id="IPR003593">
    <property type="entry name" value="AAA+_ATPase"/>
</dbReference>
<evidence type="ECO:0000256" key="3">
    <source>
        <dbReference type="ARBA" id="ARBA00022741"/>
    </source>
</evidence>
<keyword evidence="4 6" id="KW-0067">ATP-binding</keyword>
<keyword evidence="2" id="KW-0813">Transport</keyword>
<reference evidence="6 7" key="1">
    <citation type="submission" date="2015-11" db="EMBL/GenBank/DDBJ databases">
        <title>Draft genome of Sulfurovum riftiae 1812E, a member of the Epsilonproteobacteria isolated from the tube of the deep-sea hydrothermal vent tubewom Riftia pachyptila.</title>
        <authorList>
            <person name="Vetriani C."/>
            <person name="Giovannelli D."/>
        </authorList>
    </citation>
    <scope>NUCLEOTIDE SEQUENCE [LARGE SCALE GENOMIC DNA]</scope>
    <source>
        <strain evidence="6 7">1812E</strain>
    </source>
</reference>
<dbReference type="InterPro" id="IPR003439">
    <property type="entry name" value="ABC_transporter-like_ATP-bd"/>
</dbReference>
<dbReference type="InterPro" id="IPR027417">
    <property type="entry name" value="P-loop_NTPase"/>
</dbReference>
<keyword evidence="3" id="KW-0547">Nucleotide-binding</keyword>
<proteinExistence type="inferred from homology"/>
<dbReference type="EMBL" id="LNKT01000012">
    <property type="protein sequence ID" value="KYJ86701.1"/>
    <property type="molecule type" value="Genomic_DNA"/>
</dbReference>
<comment type="similarity">
    <text evidence="1">Belongs to the ABC transporter superfamily.</text>
</comment>
<feature type="domain" description="ABC transporter" evidence="5">
    <location>
        <begin position="1"/>
        <end position="216"/>
    </location>
</feature>
<sequence>MSQPLLEATGISHSFDYLLFSDIHFSIASRQSAAIVGRSGSGKSTLLHIFSTFLQPNKGEVTLLEHDLYTLNNEEIEALRRYDVGIIFQFHYLFKGMSALENISVATMLSGEEIDNAILKKLQIDHLMAHKTSELSGGEQQRVSIARVLSKKPRIIFADEPTGNLDKETAELVMDVLTAYIKEHEAALVLVTHDETMAERCDAVYRLEEKMLKEVV</sequence>
<evidence type="ECO:0000256" key="4">
    <source>
        <dbReference type="ARBA" id="ARBA00022840"/>
    </source>
</evidence>
<name>A0A151CGR8_9BACT</name>
<dbReference type="Pfam" id="PF00005">
    <property type="entry name" value="ABC_tran"/>
    <property type="match status" value="1"/>
</dbReference>
<dbReference type="PANTHER" id="PTHR42798:SF2">
    <property type="entry name" value="ABC TRANSPORTER ATP-BINDING PROTEIN MG467-RELATED"/>
    <property type="match status" value="1"/>
</dbReference>